<protein>
    <submittedName>
        <fullName evidence="1">Uncharacterized protein</fullName>
    </submittedName>
</protein>
<gene>
    <name evidence="1" type="ORF">NBH21_06775</name>
</gene>
<dbReference type="Proteomes" id="UP001155380">
    <property type="component" value="Unassembled WGS sequence"/>
</dbReference>
<reference evidence="1" key="1">
    <citation type="submission" date="2022-06" db="EMBL/GenBank/DDBJ databases">
        <authorList>
            <person name="Sun Q."/>
        </authorList>
    </citation>
    <scope>NUCLEOTIDE SEQUENCE</scope>
    <source>
        <strain evidence="1">S101</strain>
    </source>
</reference>
<dbReference type="AlphaFoldDB" id="A0AAJ1FI10"/>
<name>A0AAJ1FI10_9HYPH</name>
<evidence type="ECO:0000313" key="2">
    <source>
        <dbReference type="Proteomes" id="UP001155380"/>
    </source>
</evidence>
<accession>A0AAJ1FI10</accession>
<organism evidence="1 2">
    <name type="scientific">Ciceribacter sichuanensis</name>
    <dbReference type="NCBI Taxonomy" id="2949647"/>
    <lineage>
        <taxon>Bacteria</taxon>
        <taxon>Pseudomonadati</taxon>
        <taxon>Pseudomonadota</taxon>
        <taxon>Alphaproteobacteria</taxon>
        <taxon>Hyphomicrobiales</taxon>
        <taxon>Rhizobiaceae</taxon>
        <taxon>Ciceribacter</taxon>
    </lineage>
</organism>
<evidence type="ECO:0000313" key="1">
    <source>
        <dbReference type="EMBL" id="MCO5956466.1"/>
    </source>
</evidence>
<dbReference type="RefSeq" id="WP_250916216.1">
    <property type="nucleotide sequence ID" value="NZ_JAMXLX010000002.1"/>
</dbReference>
<sequence>MLAPLPFGVLNRFIDNDCKIAVDYLYVSNMSFDDLTLAEPELVGELGARWFFRPVQQETEGKQKVGWITRFFGPDLVFRRDEMERTTKGSYLQLCFAISDESQKLEAEDRIVAAANLLRLRFGPGAALELVRSYHWDLLNNAASMATLGQLVTFSGTGKEGYHFFDEGVSSGLHAEGGINLKPEASMLIDEAFQASNYSHQFLFLWMALEAQVGDGQARSRFCKNELKSTVISEEMKRLHSIRSAYAHGTHTTIDPQDLMRLLDIVRLSAIRPSEPRAKLAKLIEARLQN</sequence>
<proteinExistence type="predicted"/>
<dbReference type="EMBL" id="JAMXLX010000002">
    <property type="protein sequence ID" value="MCO5956466.1"/>
    <property type="molecule type" value="Genomic_DNA"/>
</dbReference>
<comment type="caution">
    <text evidence="1">The sequence shown here is derived from an EMBL/GenBank/DDBJ whole genome shotgun (WGS) entry which is preliminary data.</text>
</comment>